<feature type="transmembrane region" description="Helical" evidence="8">
    <location>
        <begin position="6"/>
        <end position="22"/>
    </location>
</feature>
<proteinExistence type="inferred from homology"/>
<dbReference type="GO" id="GO:0042121">
    <property type="term" value="P:alginic acid biosynthetic process"/>
    <property type="evidence" value="ECO:0007669"/>
    <property type="project" value="InterPro"/>
</dbReference>
<keyword evidence="3 7" id="KW-1003">Cell membrane</keyword>
<evidence type="ECO:0000256" key="8">
    <source>
        <dbReference type="SAM" id="Phobius"/>
    </source>
</evidence>
<evidence type="ECO:0000313" key="9">
    <source>
        <dbReference type="EMBL" id="NMM47236.1"/>
    </source>
</evidence>
<accession>A0A848IU22</accession>
<dbReference type="GO" id="GO:0016746">
    <property type="term" value="F:acyltransferase activity"/>
    <property type="evidence" value="ECO:0007669"/>
    <property type="project" value="UniProtKB-KW"/>
</dbReference>
<dbReference type="InterPro" id="IPR024194">
    <property type="entry name" value="Ac/AlaTfrase_AlgI/DltB"/>
</dbReference>
<protein>
    <submittedName>
        <fullName evidence="9">MBOAT family protein</fullName>
    </submittedName>
</protein>
<organism evidence="9 10">
    <name type="scientific">Marinigracilibium pacificum</name>
    <dbReference type="NCBI Taxonomy" id="2729599"/>
    <lineage>
        <taxon>Bacteria</taxon>
        <taxon>Pseudomonadati</taxon>
        <taxon>Bacteroidota</taxon>
        <taxon>Cytophagia</taxon>
        <taxon>Cytophagales</taxon>
        <taxon>Flammeovirgaceae</taxon>
        <taxon>Marinigracilibium</taxon>
    </lineage>
</organism>
<dbReference type="AlphaFoldDB" id="A0A848IU22"/>
<feature type="transmembrane region" description="Helical" evidence="8">
    <location>
        <begin position="329"/>
        <end position="346"/>
    </location>
</feature>
<sequence length="481" mass="56635">MLFNSLHFAFFFPLVVGIFFFLKPKHRQILLLIASYYFYMSWKAEYIILILLSTFIDYFVANSIESTDSASRRRFFLMISVISNLGILFFFKYFNFFSSNVQDVINIFNIDYDVPVLQVLLPVGISFYTFQTMSYTIDVYRKQQEAEKNIFTFALYVSYFPQLVAGPIERPRQLLPQLKQDAKFDYNRVTSGLRLMAWGFFKKLVVADRAAMIVNEIYNNPDEFKGWYVIVASVLFAYQIYCDFSGYSDIAIGTARIMGVELMKNFERPYFSKSISEFWKRWHISLSTWFRDYVYIPLGGNRTSRPKWYMNLFITFLVSGLWHGANWTFVVWGALHGFYLIFAIVYEKPKAKINQIIGLDKVPRLYGKIQLLTTFILVLIGWVFFRANNISDAFVLLSNSLKVESQQLSFALLETPKNQLITAIIFIFILEVIQHFQGKKEIEEWMAFNKKPIRWVFYILLIAAILNFGIFTSNDFIYFQF</sequence>
<dbReference type="RefSeq" id="WP_169677845.1">
    <property type="nucleotide sequence ID" value="NZ_JABBNU010000001.1"/>
</dbReference>
<dbReference type="GO" id="GO:0005886">
    <property type="term" value="C:plasma membrane"/>
    <property type="evidence" value="ECO:0007669"/>
    <property type="project" value="UniProtKB-SubCell"/>
</dbReference>
<evidence type="ECO:0000256" key="5">
    <source>
        <dbReference type="ARBA" id="ARBA00022989"/>
    </source>
</evidence>
<dbReference type="PANTHER" id="PTHR13285">
    <property type="entry name" value="ACYLTRANSFERASE"/>
    <property type="match status" value="1"/>
</dbReference>
<evidence type="ECO:0000256" key="2">
    <source>
        <dbReference type="ARBA" id="ARBA00010323"/>
    </source>
</evidence>
<dbReference type="InterPro" id="IPR004299">
    <property type="entry name" value="MBOAT_fam"/>
</dbReference>
<dbReference type="InterPro" id="IPR051085">
    <property type="entry name" value="MB_O-acyltransferase"/>
</dbReference>
<keyword evidence="7" id="KW-0012">Acyltransferase</keyword>
<comment type="subcellular location">
    <subcellularLocation>
        <location evidence="1">Cell membrane</location>
        <topology evidence="1">Multi-pass membrane protein</topology>
    </subcellularLocation>
</comment>
<evidence type="ECO:0000313" key="10">
    <source>
        <dbReference type="Proteomes" id="UP000559010"/>
    </source>
</evidence>
<gene>
    <name evidence="9" type="ORF">HH304_02420</name>
</gene>
<name>A0A848IU22_9BACT</name>
<keyword evidence="10" id="KW-1185">Reference proteome</keyword>
<comment type="caution">
    <text evidence="9">The sequence shown here is derived from an EMBL/GenBank/DDBJ whole genome shotgun (WGS) entry which is preliminary data.</text>
</comment>
<dbReference type="Proteomes" id="UP000559010">
    <property type="component" value="Unassembled WGS sequence"/>
</dbReference>
<feature type="transmembrane region" description="Helical" evidence="8">
    <location>
        <begin position="29"/>
        <end position="55"/>
    </location>
</feature>
<comment type="similarity">
    <text evidence="2 7">Belongs to the membrane-bound acyltransferase family.</text>
</comment>
<dbReference type="Pfam" id="PF03062">
    <property type="entry name" value="MBOAT"/>
    <property type="match status" value="1"/>
</dbReference>
<reference evidence="9 10" key="1">
    <citation type="submission" date="2020-04" db="EMBL/GenBank/DDBJ databases">
        <title>Flammeovirgaceae bacterium KN852 isolated from deep sea.</title>
        <authorList>
            <person name="Zhang D.-C."/>
        </authorList>
    </citation>
    <scope>NUCLEOTIDE SEQUENCE [LARGE SCALE GENOMIC DNA]</scope>
    <source>
        <strain evidence="9 10">KN852</strain>
    </source>
</reference>
<dbReference type="InterPro" id="IPR028362">
    <property type="entry name" value="AlgI"/>
</dbReference>
<feature type="transmembrane region" description="Helical" evidence="8">
    <location>
        <begin position="419"/>
        <end position="436"/>
    </location>
</feature>
<evidence type="ECO:0000256" key="6">
    <source>
        <dbReference type="ARBA" id="ARBA00023136"/>
    </source>
</evidence>
<evidence type="ECO:0000256" key="7">
    <source>
        <dbReference type="PIRNR" id="PIRNR016636"/>
    </source>
</evidence>
<keyword evidence="5 8" id="KW-1133">Transmembrane helix</keyword>
<keyword evidence="4 8" id="KW-0812">Transmembrane</keyword>
<feature type="transmembrane region" description="Helical" evidence="8">
    <location>
        <begin position="456"/>
        <end position="479"/>
    </location>
</feature>
<feature type="transmembrane region" description="Helical" evidence="8">
    <location>
        <begin position="308"/>
        <end position="323"/>
    </location>
</feature>
<dbReference type="PIRSF" id="PIRSF016636">
    <property type="entry name" value="AlgI_DltB"/>
    <property type="match status" value="1"/>
</dbReference>
<dbReference type="EMBL" id="JABBNU010000001">
    <property type="protein sequence ID" value="NMM47236.1"/>
    <property type="molecule type" value="Genomic_DNA"/>
</dbReference>
<evidence type="ECO:0000256" key="4">
    <source>
        <dbReference type="ARBA" id="ARBA00022692"/>
    </source>
</evidence>
<dbReference type="PANTHER" id="PTHR13285:SF18">
    <property type="entry name" value="PROTEIN-CYSTEINE N-PALMITOYLTRANSFERASE RASP"/>
    <property type="match status" value="1"/>
</dbReference>
<evidence type="ECO:0000256" key="3">
    <source>
        <dbReference type="ARBA" id="ARBA00022475"/>
    </source>
</evidence>
<keyword evidence="6 7" id="KW-0472">Membrane</keyword>
<feature type="transmembrane region" description="Helical" evidence="8">
    <location>
        <begin position="75"/>
        <end position="94"/>
    </location>
</feature>
<evidence type="ECO:0000256" key="1">
    <source>
        <dbReference type="ARBA" id="ARBA00004651"/>
    </source>
</evidence>
<feature type="transmembrane region" description="Helical" evidence="8">
    <location>
        <begin position="366"/>
        <end position="385"/>
    </location>
</feature>
<keyword evidence="7" id="KW-0808">Transferase</keyword>
<dbReference type="PIRSF" id="PIRSF500217">
    <property type="entry name" value="AlgI"/>
    <property type="match status" value="1"/>
</dbReference>